<comment type="subcellular location">
    <subcellularLocation>
        <location evidence="1">Cell inner membrane</location>
        <topology evidence="1">Multi-pass membrane protein</topology>
    </subcellularLocation>
</comment>
<dbReference type="InterPro" id="IPR000829">
    <property type="entry name" value="DAGK"/>
</dbReference>
<dbReference type="KEGG" id="dsf:UWK_01716"/>
<evidence type="ECO:0000256" key="10">
    <source>
        <dbReference type="ARBA" id="ARBA00022723"/>
    </source>
</evidence>
<evidence type="ECO:0000256" key="14">
    <source>
        <dbReference type="ARBA" id="ARBA00022842"/>
    </source>
</evidence>
<feature type="binding site" evidence="21">
    <location>
        <begin position="33"/>
        <end position="37"/>
    </location>
    <ligand>
        <name>substrate</name>
    </ligand>
</feature>
<evidence type="ECO:0000256" key="5">
    <source>
        <dbReference type="ARBA" id="ARBA00022475"/>
    </source>
</evidence>
<evidence type="ECO:0000256" key="12">
    <source>
        <dbReference type="ARBA" id="ARBA00022777"/>
    </source>
</evidence>
<keyword evidence="15 24" id="KW-1133">Transmembrane helix</keyword>
<dbReference type="GO" id="GO:0005524">
    <property type="term" value="F:ATP binding"/>
    <property type="evidence" value="ECO:0007669"/>
    <property type="project" value="UniProtKB-KW"/>
</dbReference>
<feature type="transmembrane region" description="Helical" evidence="24">
    <location>
        <begin position="102"/>
        <end position="120"/>
    </location>
</feature>
<evidence type="ECO:0000256" key="11">
    <source>
        <dbReference type="ARBA" id="ARBA00022741"/>
    </source>
</evidence>
<accession>M1NF06</accession>
<organism evidence="25 26">
    <name type="scientific">Desulfocapsa sulfexigens (strain DSM 10523 / SB164P1)</name>
    <dbReference type="NCBI Taxonomy" id="1167006"/>
    <lineage>
        <taxon>Bacteria</taxon>
        <taxon>Pseudomonadati</taxon>
        <taxon>Thermodesulfobacteriota</taxon>
        <taxon>Desulfobulbia</taxon>
        <taxon>Desulfobulbales</taxon>
        <taxon>Desulfocapsaceae</taxon>
        <taxon>Desulfocapsa</taxon>
    </lineage>
</organism>
<dbReference type="Proteomes" id="UP000011721">
    <property type="component" value="Chromosome"/>
</dbReference>
<feature type="binding site" evidence="22">
    <location>
        <begin position="97"/>
        <end position="98"/>
    </location>
    <ligand>
        <name>ATP</name>
        <dbReference type="ChEBI" id="CHEBI:30616"/>
    </ligand>
</feature>
<keyword evidence="14 23" id="KW-0460">Magnesium</keyword>
<comment type="catalytic activity">
    <reaction evidence="24">
        <text>a 1,2-diacyl-sn-glycerol + ATP = a 1,2-diacyl-sn-glycero-3-phosphate + ADP + H(+)</text>
        <dbReference type="Rhea" id="RHEA:10272"/>
        <dbReference type="ChEBI" id="CHEBI:15378"/>
        <dbReference type="ChEBI" id="CHEBI:17815"/>
        <dbReference type="ChEBI" id="CHEBI:30616"/>
        <dbReference type="ChEBI" id="CHEBI:58608"/>
        <dbReference type="ChEBI" id="CHEBI:456216"/>
        <dbReference type="EC" id="2.7.1.107"/>
    </reaction>
</comment>
<keyword evidence="7" id="KW-0997">Cell inner membrane</keyword>
<dbReference type="GO" id="GO:0004143">
    <property type="term" value="F:ATP-dependent diacylglycerol kinase activity"/>
    <property type="evidence" value="ECO:0007669"/>
    <property type="project" value="UniProtKB-EC"/>
</dbReference>
<gene>
    <name evidence="25" type="ordered locus">UWK_01716</name>
</gene>
<keyword evidence="26" id="KW-1185">Reference proteome</keyword>
<evidence type="ECO:0000256" key="2">
    <source>
        <dbReference type="ARBA" id="ARBA00005967"/>
    </source>
</evidence>
<evidence type="ECO:0000256" key="23">
    <source>
        <dbReference type="PIRSR" id="PIRSR600829-4"/>
    </source>
</evidence>
<feature type="binding site" evidence="22">
    <location>
        <position position="79"/>
    </location>
    <ligand>
        <name>ATP</name>
        <dbReference type="ChEBI" id="CHEBI:30616"/>
    </ligand>
</feature>
<dbReference type="RefSeq" id="WP_015403965.1">
    <property type="nucleotide sequence ID" value="NC_020304.1"/>
</dbReference>
<comment type="cofactor">
    <cofactor evidence="23">
        <name>Mg(2+)</name>
        <dbReference type="ChEBI" id="CHEBI:18420"/>
    </cofactor>
    <text evidence="23">Mn(2+), Zn(2+), Cd(2+) and Co(2+) support activity to lesser extents.</text>
</comment>
<dbReference type="Gene3D" id="1.10.287.3610">
    <property type="match status" value="1"/>
</dbReference>
<dbReference type="eggNOG" id="COG0818">
    <property type="taxonomic scope" value="Bacteria"/>
</dbReference>
<dbReference type="AlphaFoldDB" id="M1NF06"/>
<evidence type="ECO:0000313" key="26">
    <source>
        <dbReference type="Proteomes" id="UP000011721"/>
    </source>
</evidence>
<feature type="binding site" evidence="21">
    <location>
        <position position="12"/>
    </location>
    <ligand>
        <name>substrate</name>
    </ligand>
</feature>
<dbReference type="GO" id="GO:0005886">
    <property type="term" value="C:plasma membrane"/>
    <property type="evidence" value="ECO:0007669"/>
    <property type="project" value="UniProtKB-SubCell"/>
</dbReference>
<feature type="binding site" evidence="21">
    <location>
        <position position="58"/>
    </location>
    <ligand>
        <name>substrate</name>
    </ligand>
</feature>
<sequence length="121" mass="13286">MEKHTSSVFQRRVVNSFGFSLQGLQATFREEEAFRVEIILAAMLIPLGLFLGDSGTERALLIGSVFLVLIVEVMNSAIESVVDRFGGEQHDLSGRAKDQGSAAVFLSLMLVVLVWALLLLF</sequence>
<evidence type="ECO:0000256" key="7">
    <source>
        <dbReference type="ARBA" id="ARBA00022519"/>
    </source>
</evidence>
<evidence type="ECO:0000256" key="19">
    <source>
        <dbReference type="ARBA" id="ARBA00023264"/>
    </source>
</evidence>
<evidence type="ECO:0000256" key="13">
    <source>
        <dbReference type="ARBA" id="ARBA00022840"/>
    </source>
</evidence>
<evidence type="ECO:0000256" key="9">
    <source>
        <dbReference type="ARBA" id="ARBA00022692"/>
    </source>
</evidence>
<feature type="transmembrane region" description="Helical" evidence="24">
    <location>
        <begin position="59"/>
        <end position="82"/>
    </location>
</feature>
<evidence type="ECO:0000256" key="16">
    <source>
        <dbReference type="ARBA" id="ARBA00023098"/>
    </source>
</evidence>
<dbReference type="GO" id="GO:0006654">
    <property type="term" value="P:phosphatidic acid biosynthetic process"/>
    <property type="evidence" value="ECO:0007669"/>
    <property type="project" value="InterPro"/>
</dbReference>
<keyword evidence="8 24" id="KW-0808">Transferase</keyword>
<feature type="binding site" evidence="22">
    <location>
        <begin position="88"/>
        <end position="90"/>
    </location>
    <ligand>
        <name>ATP</name>
        <dbReference type="ChEBI" id="CHEBI:30616"/>
    </ligand>
</feature>
<name>M1NF06_DESSD</name>
<dbReference type="PANTHER" id="PTHR34299">
    <property type="entry name" value="DIACYLGLYCEROL KINASE"/>
    <property type="match status" value="1"/>
</dbReference>
<keyword evidence="16 24" id="KW-0443">Lipid metabolism</keyword>
<dbReference type="GO" id="GO:0046872">
    <property type="term" value="F:metal ion binding"/>
    <property type="evidence" value="ECO:0007669"/>
    <property type="project" value="UniProtKB-KW"/>
</dbReference>
<dbReference type="EMBL" id="CP003985">
    <property type="protein sequence ID" value="AGF78274.1"/>
    <property type="molecule type" value="Genomic_DNA"/>
</dbReference>
<keyword evidence="18" id="KW-0594">Phospholipid biosynthesis</keyword>
<feature type="binding site" evidence="22">
    <location>
        <position position="31"/>
    </location>
    <ligand>
        <name>ATP</name>
        <dbReference type="ChEBI" id="CHEBI:30616"/>
    </ligand>
</feature>
<keyword evidence="9 24" id="KW-0812">Transmembrane</keyword>
<dbReference type="InterPro" id="IPR036945">
    <property type="entry name" value="DAGK_sf"/>
</dbReference>
<evidence type="ECO:0000256" key="24">
    <source>
        <dbReference type="RuleBase" id="RU363065"/>
    </source>
</evidence>
<feature type="transmembrane region" description="Helical" evidence="24">
    <location>
        <begin position="33"/>
        <end position="52"/>
    </location>
</feature>
<dbReference type="InterPro" id="IPR033718">
    <property type="entry name" value="DAGK_prok"/>
</dbReference>
<evidence type="ECO:0000256" key="21">
    <source>
        <dbReference type="PIRSR" id="PIRSR600829-2"/>
    </source>
</evidence>
<dbReference type="EC" id="2.7.1.107" evidence="3 24"/>
<evidence type="ECO:0000256" key="6">
    <source>
        <dbReference type="ARBA" id="ARBA00022516"/>
    </source>
</evidence>
<feature type="binding site" evidence="21">
    <location>
        <position position="101"/>
    </location>
    <ligand>
        <name>substrate</name>
    </ligand>
</feature>
<feature type="binding site" evidence="21">
    <location>
        <position position="72"/>
    </location>
    <ligand>
        <name>substrate</name>
    </ligand>
</feature>
<reference evidence="26" key="1">
    <citation type="journal article" date="2013" name="Stand. Genomic Sci.">
        <title>Complete genome sequence of Desulfocapsa sulfexigens, a marine deltaproteobacterium specialized in disproportionating inorganic sulfur compounds.</title>
        <authorList>
            <person name="Finster K.W."/>
            <person name="Kjeldsen K.U."/>
            <person name="Kube M."/>
            <person name="Reinhardt R."/>
            <person name="Mussmann M."/>
            <person name="Amann R."/>
            <person name="Schreiber L."/>
        </authorList>
    </citation>
    <scope>NUCLEOTIDE SEQUENCE [LARGE SCALE GENOMIC DNA]</scope>
    <source>
        <strain evidence="26">DSM 10523 / SB164P1</strain>
    </source>
</reference>
<evidence type="ECO:0000256" key="1">
    <source>
        <dbReference type="ARBA" id="ARBA00004429"/>
    </source>
</evidence>
<dbReference type="STRING" id="1167006.UWK_01716"/>
<evidence type="ECO:0000256" key="15">
    <source>
        <dbReference type="ARBA" id="ARBA00022989"/>
    </source>
</evidence>
<evidence type="ECO:0000256" key="3">
    <source>
        <dbReference type="ARBA" id="ARBA00012133"/>
    </source>
</evidence>
<feature type="binding site" evidence="22">
    <location>
        <position position="12"/>
    </location>
    <ligand>
        <name>ATP</name>
        <dbReference type="ChEBI" id="CHEBI:30616"/>
    </ligand>
</feature>
<keyword evidence="10 23" id="KW-0479">Metal-binding</keyword>
<feature type="active site" description="Proton acceptor" evidence="20">
    <location>
        <position position="72"/>
    </location>
</feature>
<dbReference type="OrthoDB" id="5460798at2"/>
<dbReference type="HOGENOM" id="CLU_112343_3_1_7"/>
<dbReference type="Pfam" id="PF01219">
    <property type="entry name" value="DAGK_prokar"/>
    <property type="match status" value="1"/>
</dbReference>
<evidence type="ECO:0000256" key="4">
    <source>
        <dbReference type="ARBA" id="ARBA00017575"/>
    </source>
</evidence>
<evidence type="ECO:0000313" key="25">
    <source>
        <dbReference type="EMBL" id="AGF78274.1"/>
    </source>
</evidence>
<keyword evidence="11 22" id="KW-0547">Nucleotide-binding</keyword>
<dbReference type="PROSITE" id="PS01069">
    <property type="entry name" value="DAGK_PROKAR"/>
    <property type="match status" value="1"/>
</dbReference>
<evidence type="ECO:0000256" key="8">
    <source>
        <dbReference type="ARBA" id="ARBA00022679"/>
    </source>
</evidence>
<keyword evidence="13 22" id="KW-0067">ATP-binding</keyword>
<evidence type="ECO:0000256" key="22">
    <source>
        <dbReference type="PIRSR" id="PIRSR600829-3"/>
    </source>
</evidence>
<evidence type="ECO:0000256" key="17">
    <source>
        <dbReference type="ARBA" id="ARBA00023136"/>
    </source>
</evidence>
<protein>
    <recommendedName>
        <fullName evidence="4 24">Diacylglycerol kinase</fullName>
        <ecNumber evidence="3 24">2.7.1.107</ecNumber>
    </recommendedName>
</protein>
<keyword evidence="19 24" id="KW-1208">Phospholipid metabolism</keyword>
<evidence type="ECO:0000256" key="18">
    <source>
        <dbReference type="ARBA" id="ARBA00023209"/>
    </source>
</evidence>
<proteinExistence type="inferred from homology"/>
<keyword evidence="12 24" id="KW-0418">Kinase</keyword>
<dbReference type="PANTHER" id="PTHR34299:SF1">
    <property type="entry name" value="DIACYLGLYCEROL KINASE"/>
    <property type="match status" value="1"/>
</dbReference>
<feature type="binding site" evidence="23">
    <location>
        <position position="31"/>
    </location>
    <ligand>
        <name>a divalent metal cation</name>
        <dbReference type="ChEBI" id="CHEBI:60240"/>
    </ligand>
</feature>
<keyword evidence="17 24" id="KW-0472">Membrane</keyword>
<feature type="binding site" evidence="23">
    <location>
        <position position="79"/>
    </location>
    <ligand>
        <name>a divalent metal cation</name>
        <dbReference type="ChEBI" id="CHEBI:60240"/>
    </ligand>
</feature>
<evidence type="ECO:0000256" key="20">
    <source>
        <dbReference type="PIRSR" id="PIRSR600829-1"/>
    </source>
</evidence>
<keyword evidence="6" id="KW-0444">Lipid biosynthesis</keyword>
<dbReference type="PATRIC" id="fig|1167006.5.peg.1893"/>
<keyword evidence="5" id="KW-1003">Cell membrane</keyword>
<dbReference type="CDD" id="cd14264">
    <property type="entry name" value="DAGK_IM"/>
    <property type="match status" value="1"/>
</dbReference>
<comment type="similarity">
    <text evidence="2 24">Belongs to the bacterial diacylglycerol kinase family.</text>
</comment>
<comment type="function">
    <text evidence="24">Catalyzes the ATP-dependent phosphorylation of sn-l,2-diacylglycerol (DAG) to phosphatidic acid. Involved in the recycling of diacylglycerol produced as a by-product during membrane-derived oligosaccharide (MDO) biosynthesis.</text>
</comment>